<name>A0A895YK50_9ACTN</name>
<evidence type="ECO:0000256" key="1">
    <source>
        <dbReference type="SAM" id="MobiDB-lite"/>
    </source>
</evidence>
<reference evidence="2" key="1">
    <citation type="submission" date="2021-02" db="EMBL/GenBank/DDBJ databases">
        <title>Natrosporangium hydrolyticum gen. nov., sp. nov, a haloalkaliphilic actinobacterium from a soda solonchak soil.</title>
        <authorList>
            <person name="Sorokin D.Y."/>
            <person name="Khijniak T.V."/>
            <person name="Zakharycheva A.P."/>
            <person name="Boueva O.V."/>
            <person name="Ariskina E.V."/>
            <person name="Hahnke R.L."/>
            <person name="Bunk B."/>
            <person name="Sproer C."/>
            <person name="Schumann P."/>
            <person name="Evtushenko L.I."/>
            <person name="Kublanov I.V."/>
        </authorList>
    </citation>
    <scope>NUCLEOTIDE SEQUENCE</scope>
    <source>
        <strain evidence="2">DSM 106523</strain>
    </source>
</reference>
<protein>
    <recommendedName>
        <fullName evidence="4">ATP/GTP-binding protein</fullName>
    </recommendedName>
</protein>
<dbReference type="KEGG" id="nhy:JQS43_05975"/>
<evidence type="ECO:0000313" key="2">
    <source>
        <dbReference type="EMBL" id="QSB15879.1"/>
    </source>
</evidence>
<proteinExistence type="predicted"/>
<dbReference type="Proteomes" id="UP000662857">
    <property type="component" value="Chromosome"/>
</dbReference>
<organism evidence="2 3">
    <name type="scientific">Natronosporangium hydrolyticum</name>
    <dbReference type="NCBI Taxonomy" id="2811111"/>
    <lineage>
        <taxon>Bacteria</taxon>
        <taxon>Bacillati</taxon>
        <taxon>Actinomycetota</taxon>
        <taxon>Actinomycetes</taxon>
        <taxon>Micromonosporales</taxon>
        <taxon>Micromonosporaceae</taxon>
        <taxon>Natronosporangium</taxon>
    </lineage>
</organism>
<sequence>MSPRRNRSSRPDRGRGRPPDPGWDPERARRGVDTVETWGRESYRVRHIPGGAAGKTYRCPGCAQEISPGVPHVVAWPESGLAGFGGEADRRHWHTGCWRARDRRRPTG</sequence>
<dbReference type="RefSeq" id="WP_239678071.1">
    <property type="nucleotide sequence ID" value="NZ_CP070499.1"/>
</dbReference>
<evidence type="ECO:0008006" key="4">
    <source>
        <dbReference type="Google" id="ProtNLM"/>
    </source>
</evidence>
<keyword evidence="3" id="KW-1185">Reference proteome</keyword>
<gene>
    <name evidence="2" type="ORF">JQS43_05975</name>
</gene>
<evidence type="ECO:0000313" key="3">
    <source>
        <dbReference type="Proteomes" id="UP000662857"/>
    </source>
</evidence>
<feature type="region of interest" description="Disordered" evidence="1">
    <location>
        <begin position="1"/>
        <end position="31"/>
    </location>
</feature>
<accession>A0A895YK50</accession>
<feature type="compositionally biased region" description="Basic and acidic residues" evidence="1">
    <location>
        <begin position="9"/>
        <end position="31"/>
    </location>
</feature>
<dbReference type="AlphaFoldDB" id="A0A895YK50"/>
<dbReference type="EMBL" id="CP070499">
    <property type="protein sequence ID" value="QSB15879.1"/>
    <property type="molecule type" value="Genomic_DNA"/>
</dbReference>